<reference evidence="2 3" key="1">
    <citation type="journal article" date="2019" name="Int. J. Syst. Evol. Microbiol.">
        <title>The Global Catalogue of Microorganisms (GCM) 10K type strain sequencing project: providing services to taxonomists for standard genome sequencing and annotation.</title>
        <authorList>
            <consortium name="The Broad Institute Genomics Platform"/>
            <consortium name="The Broad Institute Genome Sequencing Center for Infectious Disease"/>
            <person name="Wu L."/>
            <person name="Ma J."/>
        </authorList>
    </citation>
    <scope>NUCLEOTIDE SEQUENCE [LARGE SCALE GENOMIC DNA]</scope>
    <source>
        <strain evidence="2 3">JCM 14735</strain>
    </source>
</reference>
<dbReference type="InterPro" id="IPR036397">
    <property type="entry name" value="RNaseH_sf"/>
</dbReference>
<dbReference type="Pfam" id="PF13518">
    <property type="entry name" value="HTH_28"/>
    <property type="match status" value="1"/>
</dbReference>
<name>A0ABN2L5P4_9MICC</name>
<evidence type="ECO:0000313" key="2">
    <source>
        <dbReference type="EMBL" id="GAA1773586.1"/>
    </source>
</evidence>
<sequence length="391" mass="42750">MEKNQAIILAVVTGTMSQAEAARRFQVSRSWVSKLMARYRAQGEAAFTPGSRAPHHHPNAMPAHTVEAILATRRALVAAGHDAGPETITVHLARAGITVSRASVWRALTRAGLITPAPAKRPASSYRSFTAALPNQLWQADFTHWSLADRTGVEILTFLDDHSRYITACAVHPVTTVAVVLADFRAAVTTHGAPAAVLTDNGLVFTARPRHGINAFEAHLAAAGITKINGSPNHPQTQGKVERFQQSLKKHLATRAPAPDLPGLQAQIDAFNAYYNTVRPHRGLERATPDTAYRALPKATPTGAPTGWRIRTDRVDKIGSVTVRLHSKLHHIGIGRTYARTRVRMFVHDRHILIIDATTGAVLRDFLLDPTRDYQPRSLNQDPDMKKHPGP</sequence>
<gene>
    <name evidence="2" type="ORF">GCM10009767_34370</name>
</gene>
<dbReference type="Pfam" id="PF13683">
    <property type="entry name" value="rve_3"/>
    <property type="match status" value="1"/>
</dbReference>
<dbReference type="InterPro" id="IPR047656">
    <property type="entry name" value="IS481-like_transpos"/>
</dbReference>
<dbReference type="Pfam" id="PF24764">
    <property type="entry name" value="rva_4"/>
    <property type="match status" value="1"/>
</dbReference>
<dbReference type="InterPro" id="IPR001584">
    <property type="entry name" value="Integrase_cat-core"/>
</dbReference>
<dbReference type="InterPro" id="IPR055247">
    <property type="entry name" value="InsJ-like_HTH"/>
</dbReference>
<accession>A0ABN2L5P4</accession>
<dbReference type="EMBL" id="BAAAOA010000046">
    <property type="protein sequence ID" value="GAA1773586.1"/>
    <property type="molecule type" value="Genomic_DNA"/>
</dbReference>
<dbReference type="InterPro" id="IPR009057">
    <property type="entry name" value="Homeodomain-like_sf"/>
</dbReference>
<proteinExistence type="predicted"/>
<dbReference type="PANTHER" id="PTHR35004:SF7">
    <property type="entry name" value="INTEGRASE PROTEIN"/>
    <property type="match status" value="1"/>
</dbReference>
<dbReference type="SUPFAM" id="SSF46689">
    <property type="entry name" value="Homeodomain-like"/>
    <property type="match status" value="1"/>
</dbReference>
<feature type="domain" description="Integrase catalytic" evidence="1">
    <location>
        <begin position="130"/>
        <end position="297"/>
    </location>
</feature>
<keyword evidence="3" id="KW-1185">Reference proteome</keyword>
<comment type="caution">
    <text evidence="2">The sequence shown here is derived from an EMBL/GenBank/DDBJ whole genome shotgun (WGS) entry which is preliminary data.</text>
</comment>
<dbReference type="NCBIfam" id="NF033577">
    <property type="entry name" value="transpos_IS481"/>
    <property type="match status" value="1"/>
</dbReference>
<dbReference type="PANTHER" id="PTHR35004">
    <property type="entry name" value="TRANSPOSASE RV3428C-RELATED"/>
    <property type="match status" value="1"/>
</dbReference>
<dbReference type="RefSeq" id="WP_344124627.1">
    <property type="nucleotide sequence ID" value="NZ_BAAAOA010000046.1"/>
</dbReference>
<dbReference type="PROSITE" id="PS50994">
    <property type="entry name" value="INTEGRASE"/>
    <property type="match status" value="1"/>
</dbReference>
<dbReference type="Gene3D" id="3.30.420.10">
    <property type="entry name" value="Ribonuclease H-like superfamily/Ribonuclease H"/>
    <property type="match status" value="1"/>
</dbReference>
<protein>
    <submittedName>
        <fullName evidence="2">IS481 family transposase</fullName>
    </submittedName>
</protein>
<dbReference type="SUPFAM" id="SSF53098">
    <property type="entry name" value="Ribonuclease H-like"/>
    <property type="match status" value="1"/>
</dbReference>
<organism evidence="2 3">
    <name type="scientific">Kocuria aegyptia</name>
    <dbReference type="NCBI Taxonomy" id="330943"/>
    <lineage>
        <taxon>Bacteria</taxon>
        <taxon>Bacillati</taxon>
        <taxon>Actinomycetota</taxon>
        <taxon>Actinomycetes</taxon>
        <taxon>Micrococcales</taxon>
        <taxon>Micrococcaceae</taxon>
        <taxon>Kocuria</taxon>
    </lineage>
</organism>
<evidence type="ECO:0000259" key="1">
    <source>
        <dbReference type="PROSITE" id="PS50994"/>
    </source>
</evidence>
<dbReference type="InterPro" id="IPR012337">
    <property type="entry name" value="RNaseH-like_sf"/>
</dbReference>
<evidence type="ECO:0000313" key="3">
    <source>
        <dbReference type="Proteomes" id="UP001501204"/>
    </source>
</evidence>
<dbReference type="Proteomes" id="UP001501204">
    <property type="component" value="Unassembled WGS sequence"/>
</dbReference>
<dbReference type="InterPro" id="IPR058913">
    <property type="entry name" value="Integrase_dom_put"/>
</dbReference>